<dbReference type="InterPro" id="IPR000719">
    <property type="entry name" value="Prot_kinase_dom"/>
</dbReference>
<evidence type="ECO:0000313" key="4">
    <source>
        <dbReference type="Proteomes" id="UP000298327"/>
    </source>
</evidence>
<proteinExistence type="predicted"/>
<organism evidence="3 4">
    <name type="scientific">Dentipellis fragilis</name>
    <dbReference type="NCBI Taxonomy" id="205917"/>
    <lineage>
        <taxon>Eukaryota</taxon>
        <taxon>Fungi</taxon>
        <taxon>Dikarya</taxon>
        <taxon>Basidiomycota</taxon>
        <taxon>Agaricomycotina</taxon>
        <taxon>Agaricomycetes</taxon>
        <taxon>Russulales</taxon>
        <taxon>Hericiaceae</taxon>
        <taxon>Dentipellis</taxon>
    </lineage>
</organism>
<evidence type="ECO:0000313" key="3">
    <source>
        <dbReference type="EMBL" id="TFY71221.1"/>
    </source>
</evidence>
<dbReference type="PROSITE" id="PS50011">
    <property type="entry name" value="PROTEIN_KINASE_DOM"/>
    <property type="match status" value="1"/>
</dbReference>
<dbReference type="Proteomes" id="UP000298327">
    <property type="component" value="Unassembled WGS sequence"/>
</dbReference>
<name>A0A4Y9ZBP2_9AGAM</name>
<comment type="caution">
    <text evidence="3">The sequence shown here is derived from an EMBL/GenBank/DDBJ whole genome shotgun (WGS) entry which is preliminary data.</text>
</comment>
<feature type="compositionally biased region" description="Low complexity" evidence="1">
    <location>
        <begin position="164"/>
        <end position="180"/>
    </location>
</feature>
<dbReference type="InterPro" id="IPR011009">
    <property type="entry name" value="Kinase-like_dom_sf"/>
</dbReference>
<gene>
    <name evidence="3" type="ORF">EVG20_g1789</name>
</gene>
<dbReference type="AlphaFoldDB" id="A0A4Y9ZBP2"/>
<dbReference type="Gene3D" id="1.10.510.10">
    <property type="entry name" value="Transferase(Phosphotransferase) domain 1"/>
    <property type="match status" value="1"/>
</dbReference>
<dbReference type="GO" id="GO:0005524">
    <property type="term" value="F:ATP binding"/>
    <property type="evidence" value="ECO:0007669"/>
    <property type="project" value="InterPro"/>
</dbReference>
<dbReference type="OrthoDB" id="3182995at2759"/>
<protein>
    <recommendedName>
        <fullName evidence="2">Protein kinase domain-containing protein</fullName>
    </recommendedName>
</protein>
<accession>A0A4Y9ZBP2</accession>
<evidence type="ECO:0000259" key="2">
    <source>
        <dbReference type="PROSITE" id="PS50011"/>
    </source>
</evidence>
<dbReference type="EMBL" id="SEOQ01000061">
    <property type="protein sequence ID" value="TFY71221.1"/>
    <property type="molecule type" value="Genomic_DNA"/>
</dbReference>
<evidence type="ECO:0000256" key="1">
    <source>
        <dbReference type="SAM" id="MobiDB-lite"/>
    </source>
</evidence>
<keyword evidence="4" id="KW-1185">Reference proteome</keyword>
<dbReference type="GO" id="GO:0004672">
    <property type="term" value="F:protein kinase activity"/>
    <property type="evidence" value="ECO:0007669"/>
    <property type="project" value="InterPro"/>
</dbReference>
<feature type="compositionally biased region" description="Polar residues" evidence="1">
    <location>
        <begin position="185"/>
        <end position="194"/>
    </location>
</feature>
<feature type="region of interest" description="Disordered" evidence="1">
    <location>
        <begin position="153"/>
        <end position="194"/>
    </location>
</feature>
<dbReference type="SUPFAM" id="SSF56112">
    <property type="entry name" value="Protein kinase-like (PK-like)"/>
    <property type="match status" value="1"/>
</dbReference>
<sequence length="194" mass="22082">MDFRRALVCAMVAIHDAGVRHFDIRNRNVLDNKGFPMVIDFGEAEDHECECTMEIVENIPAPFDSQFGCDELHQLCIDLRIWKPGMFQYIWSSQPAADYLCRPYSLAETAPESWSYEDAVYEAYRVIDEHLKEFYPEDYSGWCKMVEKMLPPSRSRSRASDETSPSASASSALNDSLSLSEIPPANTTTFVDSQ</sequence>
<reference evidence="3 4" key="1">
    <citation type="submission" date="2019-02" db="EMBL/GenBank/DDBJ databases">
        <title>Genome sequencing of the rare red list fungi Dentipellis fragilis.</title>
        <authorList>
            <person name="Buettner E."/>
            <person name="Kellner H."/>
        </authorList>
    </citation>
    <scope>NUCLEOTIDE SEQUENCE [LARGE SCALE GENOMIC DNA]</scope>
    <source>
        <strain evidence="3 4">DSM 105465</strain>
    </source>
</reference>
<feature type="domain" description="Protein kinase" evidence="2">
    <location>
        <begin position="1"/>
        <end position="194"/>
    </location>
</feature>